<name>A0AAD5XBW3_9FUNG</name>
<organism evidence="3 4">
    <name type="scientific">Physocladia obscura</name>
    <dbReference type="NCBI Taxonomy" id="109957"/>
    <lineage>
        <taxon>Eukaryota</taxon>
        <taxon>Fungi</taxon>
        <taxon>Fungi incertae sedis</taxon>
        <taxon>Chytridiomycota</taxon>
        <taxon>Chytridiomycota incertae sedis</taxon>
        <taxon>Chytridiomycetes</taxon>
        <taxon>Chytridiales</taxon>
        <taxon>Chytriomycetaceae</taxon>
        <taxon>Physocladia</taxon>
    </lineage>
</organism>
<evidence type="ECO:0000256" key="1">
    <source>
        <dbReference type="SAM" id="Coils"/>
    </source>
</evidence>
<accession>A0AAD5XBW3</accession>
<sequence length="139" mass="14816">MELEFEALLVQLRAHHVAQQDALVAAQARMAQLERENQQLTARIVFFANRLDRLEAQHRVLAVGSGEPGPESDQHPDARNRATVAAVAATAQQPPANASASSAPASSVLVNTAPSAGLVQPQPYIPPGRESPVLESSKR</sequence>
<feature type="compositionally biased region" description="Low complexity" evidence="2">
    <location>
        <begin position="81"/>
        <end position="107"/>
    </location>
</feature>
<protein>
    <submittedName>
        <fullName evidence="3">Uncharacterized protein</fullName>
    </submittedName>
</protein>
<evidence type="ECO:0000256" key="2">
    <source>
        <dbReference type="SAM" id="MobiDB-lite"/>
    </source>
</evidence>
<keyword evidence="1" id="KW-0175">Coiled coil</keyword>
<feature type="coiled-coil region" evidence="1">
    <location>
        <begin position="16"/>
        <end position="57"/>
    </location>
</feature>
<keyword evidence="4" id="KW-1185">Reference proteome</keyword>
<gene>
    <name evidence="3" type="ORF">HK100_007823</name>
</gene>
<dbReference type="Proteomes" id="UP001211907">
    <property type="component" value="Unassembled WGS sequence"/>
</dbReference>
<dbReference type="EMBL" id="JADGJH010003715">
    <property type="protein sequence ID" value="KAJ3089229.1"/>
    <property type="molecule type" value="Genomic_DNA"/>
</dbReference>
<evidence type="ECO:0000313" key="3">
    <source>
        <dbReference type="EMBL" id="KAJ3089229.1"/>
    </source>
</evidence>
<feature type="region of interest" description="Disordered" evidence="2">
    <location>
        <begin position="63"/>
        <end position="139"/>
    </location>
</feature>
<dbReference type="AlphaFoldDB" id="A0AAD5XBW3"/>
<evidence type="ECO:0000313" key="4">
    <source>
        <dbReference type="Proteomes" id="UP001211907"/>
    </source>
</evidence>
<reference evidence="3" key="1">
    <citation type="submission" date="2020-05" db="EMBL/GenBank/DDBJ databases">
        <title>Phylogenomic resolution of chytrid fungi.</title>
        <authorList>
            <person name="Stajich J.E."/>
            <person name="Amses K."/>
            <person name="Simmons R."/>
            <person name="Seto K."/>
            <person name="Myers J."/>
            <person name="Bonds A."/>
            <person name="Quandt C.A."/>
            <person name="Barry K."/>
            <person name="Liu P."/>
            <person name="Grigoriev I."/>
            <person name="Longcore J.E."/>
            <person name="James T.Y."/>
        </authorList>
    </citation>
    <scope>NUCLEOTIDE SEQUENCE</scope>
    <source>
        <strain evidence="3">JEL0513</strain>
    </source>
</reference>
<proteinExistence type="predicted"/>
<comment type="caution">
    <text evidence="3">The sequence shown here is derived from an EMBL/GenBank/DDBJ whole genome shotgun (WGS) entry which is preliminary data.</text>
</comment>